<reference evidence="1" key="2">
    <citation type="journal article" date="2015" name="Data Brief">
        <title>Shoot transcriptome of the giant reed, Arundo donax.</title>
        <authorList>
            <person name="Barrero R.A."/>
            <person name="Guerrero F.D."/>
            <person name="Moolhuijzen P."/>
            <person name="Goolsby J.A."/>
            <person name="Tidwell J."/>
            <person name="Bellgard S.E."/>
            <person name="Bellgard M.I."/>
        </authorList>
    </citation>
    <scope>NUCLEOTIDE SEQUENCE</scope>
    <source>
        <tissue evidence="1">Shoot tissue taken approximately 20 cm above the soil surface</tissue>
    </source>
</reference>
<reference evidence="1" key="1">
    <citation type="submission" date="2014-09" db="EMBL/GenBank/DDBJ databases">
        <authorList>
            <person name="Magalhaes I.L.F."/>
            <person name="Oliveira U."/>
            <person name="Santos F.R."/>
            <person name="Vidigal T.H.D.A."/>
            <person name="Brescovit A.D."/>
            <person name="Santos A.J."/>
        </authorList>
    </citation>
    <scope>NUCLEOTIDE SEQUENCE</scope>
    <source>
        <tissue evidence="1">Shoot tissue taken approximately 20 cm above the soil surface</tissue>
    </source>
</reference>
<proteinExistence type="predicted"/>
<protein>
    <submittedName>
        <fullName evidence="1">RR7</fullName>
    </submittedName>
</protein>
<organism evidence="1">
    <name type="scientific">Arundo donax</name>
    <name type="common">Giant reed</name>
    <name type="synonym">Donax arundinaceus</name>
    <dbReference type="NCBI Taxonomy" id="35708"/>
    <lineage>
        <taxon>Eukaryota</taxon>
        <taxon>Viridiplantae</taxon>
        <taxon>Streptophyta</taxon>
        <taxon>Embryophyta</taxon>
        <taxon>Tracheophyta</taxon>
        <taxon>Spermatophyta</taxon>
        <taxon>Magnoliopsida</taxon>
        <taxon>Liliopsida</taxon>
        <taxon>Poales</taxon>
        <taxon>Poaceae</taxon>
        <taxon>PACMAD clade</taxon>
        <taxon>Arundinoideae</taxon>
        <taxon>Arundineae</taxon>
        <taxon>Arundo</taxon>
    </lineage>
</organism>
<evidence type="ECO:0000313" key="1">
    <source>
        <dbReference type="EMBL" id="JAE07281.1"/>
    </source>
</evidence>
<name>A0A0A9FAV9_ARUDO</name>
<sequence>MPQSYNSKGATVPNSIGMEILCFSYEIPLIQIRPQILHLYNDQRKDIITLSRFFPKQTTLKNWR</sequence>
<accession>A0A0A9FAV9</accession>
<dbReference type="AlphaFoldDB" id="A0A0A9FAV9"/>
<dbReference type="EMBL" id="GBRH01190615">
    <property type="protein sequence ID" value="JAE07281.1"/>
    <property type="molecule type" value="Transcribed_RNA"/>
</dbReference>